<reference evidence="9 10" key="1">
    <citation type="journal article" date="2018" name="PLoS Genet.">
        <title>Population sequencing reveals clonal diversity and ancestral inbreeding in the grapevine cultivar Chardonnay.</title>
        <authorList>
            <person name="Roach M.J."/>
            <person name="Johnson D.L."/>
            <person name="Bohlmann J."/>
            <person name="van Vuuren H.J."/>
            <person name="Jones S.J."/>
            <person name="Pretorius I.S."/>
            <person name="Schmidt S.A."/>
            <person name="Borneman A.R."/>
        </authorList>
    </citation>
    <scope>NUCLEOTIDE SEQUENCE [LARGE SCALE GENOMIC DNA]</scope>
    <source>
        <strain evidence="10">cv. Chardonnay</strain>
        <tissue evidence="9">Leaf</tissue>
    </source>
</reference>
<dbReference type="SUPFAM" id="SSF53098">
    <property type="entry name" value="Ribonuclease H-like"/>
    <property type="match status" value="2"/>
</dbReference>
<keyword evidence="6" id="KW-0695">RNA-directed DNA polymerase</keyword>
<keyword evidence="1" id="KW-0808">Transferase</keyword>
<dbReference type="Proteomes" id="UP000288805">
    <property type="component" value="Unassembled WGS sequence"/>
</dbReference>
<feature type="region of interest" description="Disordered" evidence="7">
    <location>
        <begin position="512"/>
        <end position="534"/>
    </location>
</feature>
<dbReference type="GO" id="GO:0003676">
    <property type="term" value="F:nucleic acid binding"/>
    <property type="evidence" value="ECO:0007669"/>
    <property type="project" value="InterPro"/>
</dbReference>
<dbReference type="PANTHER" id="PTHR48475:SF1">
    <property type="entry name" value="RNASE H TYPE-1 DOMAIN-CONTAINING PROTEIN"/>
    <property type="match status" value="1"/>
</dbReference>
<evidence type="ECO:0000313" key="10">
    <source>
        <dbReference type="Proteomes" id="UP000288805"/>
    </source>
</evidence>
<evidence type="ECO:0000256" key="7">
    <source>
        <dbReference type="SAM" id="MobiDB-lite"/>
    </source>
</evidence>
<dbReference type="SUPFAM" id="SSF56672">
    <property type="entry name" value="DNA/RNA polymerases"/>
    <property type="match status" value="1"/>
</dbReference>
<protein>
    <recommendedName>
        <fullName evidence="8">Reverse transcriptase RNase H-like domain-containing protein</fullName>
    </recommendedName>
</protein>
<keyword evidence="4" id="KW-0255">Endonuclease</keyword>
<dbReference type="InterPro" id="IPR036397">
    <property type="entry name" value="RNaseH_sf"/>
</dbReference>
<keyword evidence="2" id="KW-0548">Nucleotidyltransferase</keyword>
<evidence type="ECO:0000259" key="8">
    <source>
        <dbReference type="Pfam" id="PF17917"/>
    </source>
</evidence>
<organism evidence="9 10">
    <name type="scientific">Vitis vinifera</name>
    <name type="common">Grape</name>
    <dbReference type="NCBI Taxonomy" id="29760"/>
    <lineage>
        <taxon>Eukaryota</taxon>
        <taxon>Viridiplantae</taxon>
        <taxon>Streptophyta</taxon>
        <taxon>Embryophyta</taxon>
        <taxon>Tracheophyta</taxon>
        <taxon>Spermatophyta</taxon>
        <taxon>Magnoliopsida</taxon>
        <taxon>eudicotyledons</taxon>
        <taxon>Gunneridae</taxon>
        <taxon>Pentapetalae</taxon>
        <taxon>rosids</taxon>
        <taxon>Vitales</taxon>
        <taxon>Vitaceae</taxon>
        <taxon>Viteae</taxon>
        <taxon>Vitis</taxon>
    </lineage>
</organism>
<evidence type="ECO:0000256" key="3">
    <source>
        <dbReference type="ARBA" id="ARBA00022722"/>
    </source>
</evidence>
<dbReference type="GO" id="GO:0003964">
    <property type="term" value="F:RNA-directed DNA polymerase activity"/>
    <property type="evidence" value="ECO:0007669"/>
    <property type="project" value="UniProtKB-KW"/>
</dbReference>
<accession>A0A438DJS6</accession>
<dbReference type="Pfam" id="PF17917">
    <property type="entry name" value="RT_RNaseH"/>
    <property type="match status" value="1"/>
</dbReference>
<dbReference type="AlphaFoldDB" id="A0A438DJS6"/>
<feature type="compositionally biased region" description="Low complexity" evidence="7">
    <location>
        <begin position="517"/>
        <end position="526"/>
    </location>
</feature>
<evidence type="ECO:0000256" key="1">
    <source>
        <dbReference type="ARBA" id="ARBA00022679"/>
    </source>
</evidence>
<comment type="caution">
    <text evidence="9">The sequence shown here is derived from an EMBL/GenBank/DDBJ whole genome shotgun (WGS) entry which is preliminary data.</text>
</comment>
<keyword evidence="3" id="KW-0540">Nuclease</keyword>
<dbReference type="PANTHER" id="PTHR48475">
    <property type="entry name" value="RIBONUCLEASE H"/>
    <property type="match status" value="1"/>
</dbReference>
<evidence type="ECO:0000256" key="2">
    <source>
        <dbReference type="ARBA" id="ARBA00022695"/>
    </source>
</evidence>
<name>A0A438DJS6_VITVI</name>
<sequence>MIMRSLQPRFARHLMGFPHMDFGSLVQTLYGLRPPRRCQTIGQTSGFYYPPSPHMQYKSPALSRPMTPTYLYPISQLVFAAQLGIPLIQAFQKLMEGGLLTELAPQPVPQLMPPRFRVDLHCSYHQGLGHDTEHCVALRHAIQDLIDQASSIHFMDFTKLDNGIHMLSWDDYELEPIVVDESYEVDGVTSDSQASTPFRLVPDTPPLQLTTVSSFICPFGQWLCPERFEDSTSFNLLLGWPWIHRAGFIPPSLHQKVKFLHEGKVITIQSTEDTYSTSEPVLEISHGDDDLFLTSFTFDEIQTIKVDQFCRDHVVLPFDEPVDHDTHFGLGFIPTEADYRYIALLRKERLRARLFYMPFDYPVCPYRMSLADYFVMAPKTQMHSERITSGLSVDGTLPRDEYSDEMFMVDMSQITNDVQPETASPHDLFGVLVVVMVEDVQLVPTHGLLTIVAPDDDVFEGVTSPVMVEFEHVDPPLSFDYLPIFRNITLSAPYSPTSQIFDIDDEIVQHDLDDDSSSASDSSPSDQGVSPTIGDTEIVDFGIADQPRELRIGLDLSTDERDGLAQLLRSYLDVFAWSYEDMMGLDPSMVQHHLPFLPHVRPVKQKLRRLHPRWSLQVKKEIQKQLNVGFLLVIEYPEWLANVVLVPKKDGKVRVYVDFQDLNKANPKDDFPLPHIDMLVDCTAGHSILSFMDGFSEYNKILMALRIWRRHFSLPNGCQRAFERIREYLLSLPVLVPPTPGCPLLLYLSLSNIALGCMVAHLDDSGKERAIYYLSKRMLDYETRYVMIEHFCLALFWATQTLRHYMTEYLVHLISRLDSLRYLFDRPTLIGQLMRWLVLLTKFNIHYVTQKFIIWSIIADHLASLPVSDGRAIDDDFPDEDIVAVTSLSNMFVWHSFDRHPTTNNIVEYEACILGLETTLELGIRQMEVFGDSNLNQFIDALATLPSMIDIPVNTIVRPLLIESRSVRVYCCLIDEAGLDDGLPWYHDIYQFFRLGIYPEFVERYPKCPIHRELIHVPPSELHALTSPWPFSIWSIDIIGKTSPKSSSGHEFILVTMDYFTKWVKVASYRYDIQHHRLSTYRPQTNGAIEATNKNIKMILQRMIETSQDWSEKLPFALWAYWISFRTSTRVTPYFLVYGMEVVLPVEIEMDSLRVALEQHIS</sequence>
<evidence type="ECO:0000256" key="6">
    <source>
        <dbReference type="ARBA" id="ARBA00022918"/>
    </source>
</evidence>
<dbReference type="Gene3D" id="3.30.420.10">
    <property type="entry name" value="Ribonuclease H-like superfamily/Ribonuclease H"/>
    <property type="match status" value="3"/>
</dbReference>
<evidence type="ECO:0000313" key="9">
    <source>
        <dbReference type="EMBL" id="RVW35721.1"/>
    </source>
</evidence>
<dbReference type="InterPro" id="IPR043502">
    <property type="entry name" value="DNA/RNA_pol_sf"/>
</dbReference>
<proteinExistence type="predicted"/>
<dbReference type="GO" id="GO:0004519">
    <property type="term" value="F:endonuclease activity"/>
    <property type="evidence" value="ECO:0007669"/>
    <property type="project" value="UniProtKB-KW"/>
</dbReference>
<evidence type="ECO:0000256" key="5">
    <source>
        <dbReference type="ARBA" id="ARBA00022801"/>
    </source>
</evidence>
<feature type="domain" description="Reverse transcriptase RNase H-like" evidence="8">
    <location>
        <begin position="743"/>
        <end position="843"/>
    </location>
</feature>
<gene>
    <name evidence="9" type="ORF">CK203_093625</name>
</gene>
<evidence type="ECO:0000256" key="4">
    <source>
        <dbReference type="ARBA" id="ARBA00022759"/>
    </source>
</evidence>
<dbReference type="GO" id="GO:0016787">
    <property type="term" value="F:hydrolase activity"/>
    <property type="evidence" value="ECO:0007669"/>
    <property type="project" value="UniProtKB-KW"/>
</dbReference>
<dbReference type="InterPro" id="IPR012337">
    <property type="entry name" value="RNaseH-like_sf"/>
</dbReference>
<dbReference type="InterPro" id="IPR041373">
    <property type="entry name" value="RT_RNaseH"/>
</dbReference>
<dbReference type="EMBL" id="QGNW01001594">
    <property type="protein sequence ID" value="RVW35721.1"/>
    <property type="molecule type" value="Genomic_DNA"/>
</dbReference>
<keyword evidence="5" id="KW-0378">Hydrolase</keyword>
<dbReference type="Gene3D" id="3.10.10.10">
    <property type="entry name" value="HIV Type 1 Reverse Transcriptase, subunit A, domain 1"/>
    <property type="match status" value="1"/>
</dbReference>